<gene>
    <name evidence="1" type="ORF">RPERSI_LOCUS28545</name>
</gene>
<keyword evidence="2" id="KW-1185">Reference proteome</keyword>
<organism evidence="1 2">
    <name type="scientific">Racocetra persica</name>
    <dbReference type="NCBI Taxonomy" id="160502"/>
    <lineage>
        <taxon>Eukaryota</taxon>
        <taxon>Fungi</taxon>
        <taxon>Fungi incertae sedis</taxon>
        <taxon>Mucoromycota</taxon>
        <taxon>Glomeromycotina</taxon>
        <taxon>Glomeromycetes</taxon>
        <taxon>Diversisporales</taxon>
        <taxon>Gigasporaceae</taxon>
        <taxon>Racocetra</taxon>
    </lineage>
</organism>
<comment type="caution">
    <text evidence="1">The sequence shown here is derived from an EMBL/GenBank/DDBJ whole genome shotgun (WGS) entry which is preliminary data.</text>
</comment>
<dbReference type="EMBL" id="CAJVQC010104422">
    <property type="protein sequence ID" value="CAG8832687.1"/>
    <property type="molecule type" value="Genomic_DNA"/>
</dbReference>
<evidence type="ECO:0000313" key="2">
    <source>
        <dbReference type="Proteomes" id="UP000789920"/>
    </source>
</evidence>
<dbReference type="Proteomes" id="UP000789920">
    <property type="component" value="Unassembled WGS sequence"/>
</dbReference>
<proteinExistence type="predicted"/>
<reference evidence="1" key="1">
    <citation type="submission" date="2021-06" db="EMBL/GenBank/DDBJ databases">
        <authorList>
            <person name="Kallberg Y."/>
            <person name="Tangrot J."/>
            <person name="Rosling A."/>
        </authorList>
    </citation>
    <scope>NUCLEOTIDE SEQUENCE</scope>
    <source>
        <strain evidence="1">MA461A</strain>
    </source>
</reference>
<protein>
    <submittedName>
        <fullName evidence="1">10249_t:CDS:1</fullName>
    </submittedName>
</protein>
<sequence length="50" mass="5086">TSGAIAAAISTHGSIGTPAALAFATPVAKTPNPIIPTFIQKNLFFSVNFI</sequence>
<feature type="non-terminal residue" evidence="1">
    <location>
        <position position="1"/>
    </location>
</feature>
<accession>A0ACA9SBD6</accession>
<evidence type="ECO:0000313" key="1">
    <source>
        <dbReference type="EMBL" id="CAG8832687.1"/>
    </source>
</evidence>
<name>A0ACA9SBD6_9GLOM</name>